<organism evidence="3 4">
    <name type="scientific">Hypholoma sublateritium (strain FD-334 SS-4)</name>
    <dbReference type="NCBI Taxonomy" id="945553"/>
    <lineage>
        <taxon>Eukaryota</taxon>
        <taxon>Fungi</taxon>
        <taxon>Dikarya</taxon>
        <taxon>Basidiomycota</taxon>
        <taxon>Agaricomycotina</taxon>
        <taxon>Agaricomycetes</taxon>
        <taxon>Agaricomycetidae</taxon>
        <taxon>Agaricales</taxon>
        <taxon>Agaricineae</taxon>
        <taxon>Strophariaceae</taxon>
        <taxon>Hypholoma</taxon>
    </lineage>
</organism>
<reference evidence="4" key="1">
    <citation type="submission" date="2014-04" db="EMBL/GenBank/DDBJ databases">
        <title>Evolutionary Origins and Diversification of the Mycorrhizal Mutualists.</title>
        <authorList>
            <consortium name="DOE Joint Genome Institute"/>
            <consortium name="Mycorrhizal Genomics Consortium"/>
            <person name="Kohler A."/>
            <person name="Kuo A."/>
            <person name="Nagy L.G."/>
            <person name="Floudas D."/>
            <person name="Copeland A."/>
            <person name="Barry K.W."/>
            <person name="Cichocki N."/>
            <person name="Veneault-Fourrey C."/>
            <person name="LaButti K."/>
            <person name="Lindquist E.A."/>
            <person name="Lipzen A."/>
            <person name="Lundell T."/>
            <person name="Morin E."/>
            <person name="Murat C."/>
            <person name="Riley R."/>
            <person name="Ohm R."/>
            <person name="Sun H."/>
            <person name="Tunlid A."/>
            <person name="Henrissat B."/>
            <person name="Grigoriev I.V."/>
            <person name="Hibbett D.S."/>
            <person name="Martin F."/>
        </authorList>
    </citation>
    <scope>NUCLEOTIDE SEQUENCE [LARGE SCALE GENOMIC DNA]</scope>
    <source>
        <strain evidence="4">FD-334 SS-4</strain>
    </source>
</reference>
<gene>
    <name evidence="3" type="ORF">HYPSUDRAFT_213660</name>
</gene>
<keyword evidence="2" id="KW-1133">Transmembrane helix</keyword>
<dbReference type="EMBL" id="KN817530">
    <property type="protein sequence ID" value="KJA25705.1"/>
    <property type="molecule type" value="Genomic_DNA"/>
</dbReference>
<dbReference type="OrthoDB" id="3260408at2759"/>
<proteinExistence type="predicted"/>
<feature type="region of interest" description="Disordered" evidence="1">
    <location>
        <begin position="446"/>
        <end position="481"/>
    </location>
</feature>
<dbReference type="AlphaFoldDB" id="A0A0D2Q2E0"/>
<dbReference type="Proteomes" id="UP000054270">
    <property type="component" value="Unassembled WGS sequence"/>
</dbReference>
<sequence length="928" mass="100872">MVVNRKQPTAPQPVSRSASTQHVPTKRTVPTKGASKLNGSDAIDSRSSKPTSQKLTKARAKKRRPKSFLDHLFLVSLSLFTFYAFYACRPNPIFATPLHNQAIDPNPLCRSLHGYRVHILEPYVLPSVQHTLAFTHNLAEPYIAATQRKVDPYVAPIVKATNSIKPHVFRVVKTSKAIWNDTLVPFYKGTLLRYYRIAILPRYRLYIKPRLLPLAARASKAYEYYVSRPLHIQATRINKALHSGLHPYVARAEPYVHQAYSIVYDIIAQTITAYNTHVHPRLIAAWTIAHPHLCTVLKVTKSASLKTAEIAATQAKYATREASAYRRTYVDPHVRKIWDKVAEGTPSASIPDVVPTTITTPPLAVDLPDTTTAESVVEPTSVTAGEEVESTPISVTPEVGIDEPQVAHASVPSPEVPVEQKVPTESETPLPPVVDAYDAPVVAAAEPEEELVPAPSPEPLAEPTPAESVTASEVPTPSASVAPTSAVSEALKTAKSVAAVSLAGSTGGETAELDLDEFLASLGVDEQPEISSALEDASAPSAPAPTPELSAEEAARLEEERLAAIAVKRSKLVDRHEKWFVDLAELIANETDTVVDALAELREIKVAELAKMATGNGVGSGLIDEVQAAGERLLKGLEGYVRKAETRSAAWKFPPGNPADVPKAERELKNALAKAEKEKWGTVMEKVEAKFTDTVQALRATVHAWFTEERASELELVTSSALRVKDLAQSAQADIGLQYAWLEDVTYADWQSYHELMNMFQVYEDLAHALQNGTELPEPAPLPPIDTIVPALDTLHDELQELILGFNVALGPIRSAASRVFSVRSTPEDADEEESGFFVVRDGEVRKDDMRGLDVDALRIEKEGAGTVGLKEAGKEDEVRILPIGPGPGGEGETLDPSMIFVGKDRVQVEQALGGVPLEPAAARHEEL</sequence>
<evidence type="ECO:0000313" key="4">
    <source>
        <dbReference type="Proteomes" id="UP000054270"/>
    </source>
</evidence>
<keyword evidence="2" id="KW-0812">Transmembrane</keyword>
<protein>
    <submittedName>
        <fullName evidence="3">Uncharacterized protein</fullName>
    </submittedName>
</protein>
<feature type="transmembrane region" description="Helical" evidence="2">
    <location>
        <begin position="68"/>
        <end position="86"/>
    </location>
</feature>
<feature type="region of interest" description="Disordered" evidence="1">
    <location>
        <begin position="1"/>
        <end position="61"/>
    </location>
</feature>
<feature type="compositionally biased region" description="Polar residues" evidence="1">
    <location>
        <begin position="1"/>
        <end position="23"/>
    </location>
</feature>
<name>A0A0D2Q2E0_HYPSF</name>
<evidence type="ECO:0000256" key="1">
    <source>
        <dbReference type="SAM" id="MobiDB-lite"/>
    </source>
</evidence>
<dbReference type="OMA" id="LWFTIYT"/>
<accession>A0A0D2Q2E0</accession>
<dbReference type="STRING" id="945553.A0A0D2Q2E0"/>
<keyword evidence="4" id="KW-1185">Reference proteome</keyword>
<evidence type="ECO:0000256" key="2">
    <source>
        <dbReference type="SAM" id="Phobius"/>
    </source>
</evidence>
<keyword evidence="2" id="KW-0472">Membrane</keyword>
<evidence type="ECO:0000313" key="3">
    <source>
        <dbReference type="EMBL" id="KJA25705.1"/>
    </source>
</evidence>
<feature type="region of interest" description="Disordered" evidence="1">
    <location>
        <begin position="407"/>
        <end position="433"/>
    </location>
</feature>